<protein>
    <recommendedName>
        <fullName evidence="1">Duffy-antigen binding domain-containing protein</fullName>
    </recommendedName>
</protein>
<evidence type="ECO:0000259" key="1">
    <source>
        <dbReference type="Pfam" id="PF05424"/>
    </source>
</evidence>
<gene>
    <name evidence="2" type="ORF">PFNF54_00370</name>
</gene>
<dbReference type="Pfam" id="PF05424">
    <property type="entry name" value="Duffy_binding"/>
    <property type="match status" value="2"/>
</dbReference>
<keyword evidence="3" id="KW-1185">Reference proteome</keyword>
<feature type="domain" description="Duffy-antigen binding" evidence="1">
    <location>
        <begin position="60"/>
        <end position="135"/>
    </location>
</feature>
<dbReference type="GO" id="GO:0016020">
    <property type="term" value="C:membrane"/>
    <property type="evidence" value="ECO:0007669"/>
    <property type="project" value="InterPro"/>
</dbReference>
<dbReference type="Proteomes" id="UP000030673">
    <property type="component" value="Unassembled WGS sequence"/>
</dbReference>
<evidence type="ECO:0000313" key="2">
    <source>
        <dbReference type="EMBL" id="EWC90724.1"/>
    </source>
</evidence>
<dbReference type="InterPro" id="IPR008602">
    <property type="entry name" value="Duffy-antigen-binding"/>
</dbReference>
<accession>W7KAP8</accession>
<dbReference type="AlphaFoldDB" id="W7KAP8"/>
<name>W7KAP8_PLAFO</name>
<sequence length="342" mass="39854">MATNTIEKINCKWTDTNDKHEYASEHDKYQGPCTGKDTKFVIGTPWKKEENEVNQIHKDVLLPPRRRHMCTSNLENLNVYSIELTGVNASHSFLGDLLLAAKYERKHIKNNLRKDILGICTDIKYRFADLGDIIHKLPGDKRKYNDNINHLKFREDWWFENSTKFWEAMHCASKAGGIECGGDPTPEDYIPQRLRWLSEWADNYCKMVKTDYKSMSDECKTCKKNGANFAKGSPDCTKYIMVILENGNLIGKNTKKKKQKKKNKELYDNCNSGARSSNDPIQDELDNFIVKRKENQYINAPEEFIDAMRGYAYCKEENHSKYLDTEHSDDSYVFKEIPNHYK</sequence>
<proteinExistence type="predicted"/>
<reference evidence="2 3" key="1">
    <citation type="submission" date="2013-02" db="EMBL/GenBank/DDBJ databases">
        <title>The Genome Sequence of Plasmodium falciparum NF54.</title>
        <authorList>
            <consortium name="The Broad Institute Genome Sequencing Platform"/>
            <consortium name="The Broad Institute Genome Sequencing Center for Infectious Disease"/>
            <person name="Neafsey D."/>
            <person name="Cheeseman I."/>
            <person name="Volkman S."/>
            <person name="Adams J."/>
            <person name="Walker B."/>
            <person name="Young S.K."/>
            <person name="Zeng Q."/>
            <person name="Gargeya S."/>
            <person name="Fitzgerald M."/>
            <person name="Haas B."/>
            <person name="Abouelleil A."/>
            <person name="Alvarado L."/>
            <person name="Arachchi H.M."/>
            <person name="Berlin A.M."/>
            <person name="Chapman S.B."/>
            <person name="Dewar J."/>
            <person name="Goldberg J."/>
            <person name="Griggs A."/>
            <person name="Gujja S."/>
            <person name="Hansen M."/>
            <person name="Howarth C."/>
            <person name="Imamovic A."/>
            <person name="Larimer J."/>
            <person name="McCowan C."/>
            <person name="Murphy C."/>
            <person name="Neiman D."/>
            <person name="Pearson M."/>
            <person name="Priest M."/>
            <person name="Roberts A."/>
            <person name="Saif S."/>
            <person name="Shea T."/>
            <person name="Sisk P."/>
            <person name="Sykes S."/>
            <person name="Wortman J."/>
            <person name="Nusbaum C."/>
            <person name="Birren B."/>
        </authorList>
    </citation>
    <scope>NUCLEOTIDE SEQUENCE [LARGE SCALE GENOMIC DNA]</scope>
    <source>
        <strain evidence="2 3">NF54</strain>
    </source>
</reference>
<dbReference type="EMBL" id="KE123732">
    <property type="protein sequence ID" value="EWC90724.1"/>
    <property type="molecule type" value="Genomic_DNA"/>
</dbReference>
<dbReference type="InterPro" id="IPR042202">
    <property type="entry name" value="Duffy-ag-bd_sf"/>
</dbReference>
<dbReference type="Gene3D" id="1.20.1310.20">
    <property type="entry name" value="Duffy-antigen binding domain"/>
    <property type="match status" value="1"/>
</dbReference>
<dbReference type="Gene3D" id="1.20.58.830">
    <property type="match status" value="1"/>
</dbReference>
<organism evidence="2 3">
    <name type="scientific">Plasmodium falciparum (isolate NF54)</name>
    <dbReference type="NCBI Taxonomy" id="5843"/>
    <lineage>
        <taxon>Eukaryota</taxon>
        <taxon>Sar</taxon>
        <taxon>Alveolata</taxon>
        <taxon>Apicomplexa</taxon>
        <taxon>Aconoidasida</taxon>
        <taxon>Haemosporida</taxon>
        <taxon>Plasmodiidae</taxon>
        <taxon>Plasmodium</taxon>
        <taxon>Plasmodium (Laverania)</taxon>
    </lineage>
</organism>
<dbReference type="SUPFAM" id="SSF140924">
    <property type="entry name" value="Duffy binding domain-like"/>
    <property type="match status" value="1"/>
</dbReference>
<evidence type="ECO:0000313" key="3">
    <source>
        <dbReference type="Proteomes" id="UP000030673"/>
    </source>
</evidence>
<feature type="domain" description="Duffy-antigen binding" evidence="1">
    <location>
        <begin position="140"/>
        <end position="195"/>
    </location>
</feature>
<dbReference type="GO" id="GO:0046789">
    <property type="term" value="F:host cell surface receptor binding"/>
    <property type="evidence" value="ECO:0007669"/>
    <property type="project" value="InterPro"/>
</dbReference>